<comment type="caution">
    <text evidence="1">The sequence shown here is derived from an EMBL/GenBank/DDBJ whole genome shotgun (WGS) entry which is preliminary data.</text>
</comment>
<evidence type="ECO:0000313" key="1">
    <source>
        <dbReference type="EMBL" id="KKK77470.1"/>
    </source>
</evidence>
<protein>
    <submittedName>
        <fullName evidence="1">Uncharacterized protein</fullName>
    </submittedName>
</protein>
<sequence length="57" mass="6445">MGDILGQIAFGICDIKTNPDFFKMMEYAREQGVIPNYTCHGLDVTKEVAKKSFQKIC</sequence>
<proteinExistence type="predicted"/>
<dbReference type="AlphaFoldDB" id="A0A0F8YUN2"/>
<dbReference type="EMBL" id="LAZR01054941">
    <property type="protein sequence ID" value="KKK77470.1"/>
    <property type="molecule type" value="Genomic_DNA"/>
</dbReference>
<reference evidence="1" key="1">
    <citation type="journal article" date="2015" name="Nature">
        <title>Complex archaea that bridge the gap between prokaryotes and eukaryotes.</title>
        <authorList>
            <person name="Spang A."/>
            <person name="Saw J.H."/>
            <person name="Jorgensen S.L."/>
            <person name="Zaremba-Niedzwiedzka K."/>
            <person name="Martijn J."/>
            <person name="Lind A.E."/>
            <person name="van Eijk R."/>
            <person name="Schleper C."/>
            <person name="Guy L."/>
            <person name="Ettema T.J."/>
        </authorList>
    </citation>
    <scope>NUCLEOTIDE SEQUENCE</scope>
</reference>
<name>A0A0F8YUN2_9ZZZZ</name>
<gene>
    <name evidence="1" type="ORF">LCGC14_2853300</name>
</gene>
<organism evidence="1">
    <name type="scientific">marine sediment metagenome</name>
    <dbReference type="NCBI Taxonomy" id="412755"/>
    <lineage>
        <taxon>unclassified sequences</taxon>
        <taxon>metagenomes</taxon>
        <taxon>ecological metagenomes</taxon>
    </lineage>
</organism>
<accession>A0A0F8YUN2</accession>